<dbReference type="eggNOG" id="ENOG503376F">
    <property type="taxonomic scope" value="Bacteria"/>
</dbReference>
<evidence type="ECO:0000313" key="1">
    <source>
        <dbReference type="EMBL" id="CDG41301.1"/>
    </source>
</evidence>
<gene>
    <name evidence="1" type="ORF">ASAP_3256</name>
</gene>
<accession>A0A060QM44</accession>
<reference evidence="1 2" key="2">
    <citation type="journal article" date="2014" name="PLoS ONE">
        <title>Evolution of mitochondria reconstructed from the energy metabolism of living bacteria.</title>
        <authorList>
            <person name="Degli Esposti M."/>
            <person name="Chouaia B."/>
            <person name="Comandatore F."/>
            <person name="Crotti E."/>
            <person name="Sassera D."/>
            <person name="Lievens P.M."/>
            <person name="Daffonchio D."/>
            <person name="Bandi C."/>
        </authorList>
    </citation>
    <scope>NUCLEOTIDE SEQUENCE [LARGE SCALE GENOMIC DNA]</scope>
    <source>
        <strain evidence="1 2">SF2.1</strain>
    </source>
</reference>
<dbReference type="EMBL" id="CBLX010000027">
    <property type="protein sequence ID" value="CDG41301.1"/>
    <property type="molecule type" value="Genomic_DNA"/>
</dbReference>
<dbReference type="Proteomes" id="UP000027583">
    <property type="component" value="Unassembled WGS sequence"/>
</dbReference>
<sequence>MRLPAGRRGWSGAFPDGEVYYFADDGTQAEWGIGRLTHGIPASISRDTVIGTTQDRAVRLNFTGTTLVYSALPAEAMPAPVVQGASVVADRSWKAQSFTLGSVDVTLTGSALRAEFSATLRINDNGANDTTWQVARVIVAVHTVDAQGAASAQPIAASGSNVQLDRFFFLGARATILAHASAGTTLRIIASVQALGSSSGSTLFSMALQDGALTWLTS</sequence>
<name>A0A060QM44_9PROT</name>
<comment type="caution">
    <text evidence="1">The sequence shown here is derived from an EMBL/GenBank/DDBJ whole genome shotgun (WGS) entry which is preliminary data.</text>
</comment>
<dbReference type="AlphaFoldDB" id="A0A060QM44"/>
<protein>
    <submittedName>
        <fullName evidence="1">Uncharacterized protein</fullName>
    </submittedName>
</protein>
<evidence type="ECO:0000313" key="2">
    <source>
        <dbReference type="Proteomes" id="UP000027583"/>
    </source>
</evidence>
<proteinExistence type="predicted"/>
<organism evidence="1 2">
    <name type="scientific">Asaia bogorensis</name>
    <dbReference type="NCBI Taxonomy" id="91915"/>
    <lineage>
        <taxon>Bacteria</taxon>
        <taxon>Pseudomonadati</taxon>
        <taxon>Pseudomonadota</taxon>
        <taxon>Alphaproteobacteria</taxon>
        <taxon>Acetobacterales</taxon>
        <taxon>Acetobacteraceae</taxon>
        <taxon>Asaia</taxon>
    </lineage>
</organism>
<reference evidence="1 2" key="1">
    <citation type="journal article" date="2014" name="Genome Biol. Evol.">
        <title>Acetic acid bacteria genomes reveal functional traits for adaptation to life in insect guts.</title>
        <authorList>
            <person name="Chouaia B."/>
            <person name="Gaiarsa S."/>
            <person name="Crotti E."/>
            <person name="Comandatore F."/>
            <person name="Degli Esposti M."/>
            <person name="Ricci I."/>
            <person name="Alma A."/>
            <person name="Favia G."/>
            <person name="Bandi C."/>
            <person name="Daffonchio D."/>
        </authorList>
    </citation>
    <scope>NUCLEOTIDE SEQUENCE [LARGE SCALE GENOMIC DNA]</scope>
    <source>
        <strain evidence="1 2">SF2.1</strain>
    </source>
</reference>
<dbReference type="RefSeq" id="WP_051757805.1">
    <property type="nucleotide sequence ID" value="NZ_CBLX010000027.1"/>
</dbReference>